<evidence type="ECO:0000313" key="7">
    <source>
        <dbReference type="EMBL" id="AKG38598.1"/>
    </source>
</evidence>
<evidence type="ECO:0000259" key="6">
    <source>
        <dbReference type="Pfam" id="PF00924"/>
    </source>
</evidence>
<evidence type="ECO:0000256" key="1">
    <source>
        <dbReference type="ARBA" id="ARBA00004370"/>
    </source>
</evidence>
<organism evidence="7 8">
    <name type="scientific">Infirmifilum uzonense</name>
    <dbReference type="NCBI Taxonomy" id="1550241"/>
    <lineage>
        <taxon>Archaea</taxon>
        <taxon>Thermoproteota</taxon>
        <taxon>Thermoprotei</taxon>
        <taxon>Thermofilales</taxon>
        <taxon>Thermofilaceae</taxon>
        <taxon>Infirmifilum</taxon>
    </lineage>
</organism>
<protein>
    <recommendedName>
        <fullName evidence="6">Mechanosensitive ion channel MscS domain-containing protein</fullName>
    </recommendedName>
</protein>
<evidence type="ECO:0000256" key="2">
    <source>
        <dbReference type="ARBA" id="ARBA00022692"/>
    </source>
</evidence>
<dbReference type="InterPro" id="IPR010920">
    <property type="entry name" value="LSM_dom_sf"/>
</dbReference>
<proteinExistence type="predicted"/>
<dbReference type="InterPro" id="IPR045275">
    <property type="entry name" value="MscS_archaea/bacteria_type"/>
</dbReference>
<dbReference type="GO" id="GO:0008381">
    <property type="term" value="F:mechanosensitive monoatomic ion channel activity"/>
    <property type="evidence" value="ECO:0007669"/>
    <property type="project" value="InterPro"/>
</dbReference>
<dbReference type="PATRIC" id="fig|1550241.5.peg.832"/>
<dbReference type="InterPro" id="IPR006685">
    <property type="entry name" value="MscS_channel_2nd"/>
</dbReference>
<feature type="transmembrane region" description="Helical" evidence="5">
    <location>
        <begin position="7"/>
        <end position="24"/>
    </location>
</feature>
<dbReference type="Proteomes" id="UP000067434">
    <property type="component" value="Chromosome"/>
</dbReference>
<dbReference type="PANTHER" id="PTHR30221">
    <property type="entry name" value="SMALL-CONDUCTANCE MECHANOSENSITIVE CHANNEL"/>
    <property type="match status" value="1"/>
</dbReference>
<dbReference type="InterPro" id="IPR023408">
    <property type="entry name" value="MscS_beta-dom_sf"/>
</dbReference>
<dbReference type="GO" id="GO:0016020">
    <property type="term" value="C:membrane"/>
    <property type="evidence" value="ECO:0007669"/>
    <property type="project" value="UniProtKB-SubCell"/>
</dbReference>
<feature type="transmembrane region" description="Helical" evidence="5">
    <location>
        <begin position="114"/>
        <end position="138"/>
    </location>
</feature>
<feature type="transmembrane region" description="Helical" evidence="5">
    <location>
        <begin position="44"/>
        <end position="67"/>
    </location>
</feature>
<dbReference type="OrthoDB" id="31543at2157"/>
<dbReference type="RefSeq" id="WP_052884024.1">
    <property type="nucleotide sequence ID" value="NZ_CP009961.1"/>
</dbReference>
<dbReference type="Gene3D" id="1.10.287.1260">
    <property type="match status" value="1"/>
</dbReference>
<evidence type="ECO:0000256" key="4">
    <source>
        <dbReference type="ARBA" id="ARBA00023136"/>
    </source>
</evidence>
<gene>
    <name evidence="7" type="ORF">MA03_03905</name>
</gene>
<comment type="subcellular location">
    <subcellularLocation>
        <location evidence="1">Membrane</location>
    </subcellularLocation>
</comment>
<keyword evidence="8" id="KW-1185">Reference proteome</keyword>
<evidence type="ECO:0000256" key="3">
    <source>
        <dbReference type="ARBA" id="ARBA00022989"/>
    </source>
</evidence>
<dbReference type="STRING" id="1550241.MA03_03905"/>
<evidence type="ECO:0000256" key="5">
    <source>
        <dbReference type="SAM" id="Phobius"/>
    </source>
</evidence>
<dbReference type="Gene3D" id="2.30.30.60">
    <property type="match status" value="1"/>
</dbReference>
<dbReference type="Pfam" id="PF00924">
    <property type="entry name" value="MS_channel_2nd"/>
    <property type="match status" value="1"/>
</dbReference>
<dbReference type="PANTHER" id="PTHR30221:SF1">
    <property type="entry name" value="SMALL-CONDUCTANCE MECHANOSENSITIVE CHANNEL"/>
    <property type="match status" value="1"/>
</dbReference>
<dbReference type="SUPFAM" id="SSF50182">
    <property type="entry name" value="Sm-like ribonucleoproteins"/>
    <property type="match status" value="1"/>
</dbReference>
<dbReference type="GeneID" id="25401346"/>
<name>A0A0F7FHG2_9CREN</name>
<dbReference type="EMBL" id="CP009961">
    <property type="protein sequence ID" value="AKG38598.1"/>
    <property type="molecule type" value="Genomic_DNA"/>
</dbReference>
<reference evidence="7 8" key="1">
    <citation type="journal article" date="2015" name="Stand. Genomic Sci.">
        <title>Complete genome sequence of and proposal of Thermofilum uzonense sp. nov. a novel hyperthermophilic crenarchaeon and emended description of the genus Thermofilum.</title>
        <authorList>
            <person name="Toshchakov S.V."/>
            <person name="Korzhenkov A.A."/>
            <person name="Samarov N.I."/>
            <person name="Mazunin I.O."/>
            <person name="Mozhey O.I."/>
            <person name="Shmyr I.S."/>
            <person name="Derbikova K.S."/>
            <person name="Taranov E.A."/>
            <person name="Dominova I.N."/>
            <person name="Bonch-Osmolovskaya E.A."/>
            <person name="Patrushev M.V."/>
            <person name="Podosokorskaya O.A."/>
            <person name="Kublanov I.V."/>
        </authorList>
    </citation>
    <scope>NUCLEOTIDE SEQUENCE [LARGE SCALE GENOMIC DNA]</scope>
    <source>
        <strain evidence="7 8">1807-2</strain>
    </source>
</reference>
<accession>A0A0F7FHG2</accession>
<feature type="transmembrane region" description="Helical" evidence="5">
    <location>
        <begin position="79"/>
        <end position="102"/>
    </location>
</feature>
<dbReference type="AlphaFoldDB" id="A0A0F7FHG2"/>
<feature type="domain" description="Mechanosensitive ion channel MscS" evidence="6">
    <location>
        <begin position="126"/>
        <end position="210"/>
    </location>
</feature>
<dbReference type="KEGG" id="thf:MA03_03905"/>
<dbReference type="HOGENOM" id="CLU_074283_0_0_2"/>
<keyword evidence="2 5" id="KW-0812">Transmembrane</keyword>
<sequence length="304" mass="33872">MRLERRILSLIILILIVILSVRLFESLLGSLFKDIAPIYQAHRHLVYAAIATLVGAAIIQSVATATLGWFKEKHRPEAYYVRNVTILFGYIILGFVDAALLGVSGESLLASATFTGLIIGLALQPVLSNFFSGILILASGFLKPGQSVRITGPVTISVLAFPAYKFFSRDQLLPSLKGTIIEVGFMFTKMLDTDGQLVKIPNSILLNSSIVAEELEESKTIQVRYEFPIYCDPDTVLSELRSAISPFVKEFNLYIEEQSDKQYYIVLIVAHTPTSSKTREFRSRVLREVVKVHRKLGNCQSPDK</sequence>
<evidence type="ECO:0000313" key="8">
    <source>
        <dbReference type="Proteomes" id="UP000067434"/>
    </source>
</evidence>
<keyword evidence="3 5" id="KW-1133">Transmembrane helix</keyword>
<keyword evidence="4 5" id="KW-0472">Membrane</keyword>